<dbReference type="AlphaFoldDB" id="A0A225VWX1"/>
<gene>
    <name evidence="2" type="ORF">PHMEG_00017386</name>
</gene>
<name>A0A225VWX1_9STRA</name>
<dbReference type="STRING" id="4795.A0A225VWX1"/>
<dbReference type="InterPro" id="IPR000477">
    <property type="entry name" value="RT_dom"/>
</dbReference>
<comment type="caution">
    <text evidence="2">The sequence shown here is derived from an EMBL/GenBank/DDBJ whole genome shotgun (WGS) entry which is preliminary data.</text>
</comment>
<evidence type="ECO:0000313" key="3">
    <source>
        <dbReference type="Proteomes" id="UP000198211"/>
    </source>
</evidence>
<dbReference type="Proteomes" id="UP000198211">
    <property type="component" value="Unassembled WGS sequence"/>
</dbReference>
<feature type="domain" description="Reverse transcriptase" evidence="1">
    <location>
        <begin position="34"/>
        <end position="91"/>
    </location>
</feature>
<evidence type="ECO:0000313" key="2">
    <source>
        <dbReference type="EMBL" id="OWZ09845.1"/>
    </source>
</evidence>
<proteinExistence type="predicted"/>
<dbReference type="Pfam" id="PF00078">
    <property type="entry name" value="RVT_1"/>
    <property type="match status" value="1"/>
</dbReference>
<dbReference type="EMBL" id="NBNE01002644">
    <property type="protein sequence ID" value="OWZ09845.1"/>
    <property type="molecule type" value="Genomic_DNA"/>
</dbReference>
<reference evidence="3" key="1">
    <citation type="submission" date="2017-03" db="EMBL/GenBank/DDBJ databases">
        <title>Phytopthora megakarya and P. palmivora, two closely related causual agents of cacao black pod achieved similar genome size and gene model numbers by different mechanisms.</title>
        <authorList>
            <person name="Ali S."/>
            <person name="Shao J."/>
            <person name="Larry D.J."/>
            <person name="Kronmiller B."/>
            <person name="Shen D."/>
            <person name="Strem M.D."/>
            <person name="Melnick R.L."/>
            <person name="Guiltinan M.J."/>
            <person name="Tyler B.M."/>
            <person name="Meinhardt L.W."/>
            <person name="Bailey B.A."/>
        </authorList>
    </citation>
    <scope>NUCLEOTIDE SEQUENCE [LARGE SCALE GENOMIC DNA]</scope>
    <source>
        <strain evidence="3">zdho120</strain>
    </source>
</reference>
<keyword evidence="3" id="KW-1185">Reference proteome</keyword>
<evidence type="ECO:0000259" key="1">
    <source>
        <dbReference type="Pfam" id="PF00078"/>
    </source>
</evidence>
<protein>
    <submittedName>
        <fullName evidence="2">Pol Polyprotein</fullName>
    </submittedName>
</protein>
<dbReference type="PANTHER" id="PTHR19446">
    <property type="entry name" value="REVERSE TRANSCRIPTASES"/>
    <property type="match status" value="1"/>
</dbReference>
<organism evidence="2 3">
    <name type="scientific">Phytophthora megakarya</name>
    <dbReference type="NCBI Taxonomy" id="4795"/>
    <lineage>
        <taxon>Eukaryota</taxon>
        <taxon>Sar</taxon>
        <taxon>Stramenopiles</taxon>
        <taxon>Oomycota</taxon>
        <taxon>Peronosporomycetes</taxon>
        <taxon>Peronosporales</taxon>
        <taxon>Peronosporaceae</taxon>
        <taxon>Phytophthora</taxon>
    </lineage>
</organism>
<sequence length="102" mass="12180">MWYGPVLSVIFASQIERGLLLPSQRRSCVRLLYKKGYPSNYRLISLMQVDLKILSTTLAYRLRRYLRQLVHPEQKGFVSGRSLHHHIRFLQDLQELLKQQER</sequence>
<accession>A0A225VWX1</accession>